<dbReference type="PANTHER" id="PTHR22748:SF4">
    <property type="entry name" value="DNA-(APURINIC OR APYRIMIDINIC SITE) ENDONUCLEASE 2"/>
    <property type="match status" value="1"/>
</dbReference>
<keyword evidence="5" id="KW-0479">Metal-binding</keyword>
<evidence type="ECO:0000256" key="3">
    <source>
        <dbReference type="ARBA" id="ARBA00007092"/>
    </source>
</evidence>
<dbReference type="GO" id="GO:0005634">
    <property type="term" value="C:nucleus"/>
    <property type="evidence" value="ECO:0007669"/>
    <property type="project" value="TreeGrafter"/>
</dbReference>
<keyword evidence="8" id="KW-0460">Magnesium</keyword>
<dbReference type="GO" id="GO:0006284">
    <property type="term" value="P:base-excision repair"/>
    <property type="evidence" value="ECO:0007669"/>
    <property type="project" value="TreeGrafter"/>
</dbReference>
<accession>A0AAD1T025</accession>
<dbReference type="Proteomes" id="UP001295444">
    <property type="component" value="Chromosome 08"/>
</dbReference>
<protein>
    <recommendedName>
        <fullName evidence="4">exodeoxyribonuclease III</fullName>
        <ecNumber evidence="4">3.1.11.2</ecNumber>
    </recommendedName>
</protein>
<dbReference type="InterPro" id="IPR036691">
    <property type="entry name" value="Endo/exonu/phosph_ase_sf"/>
</dbReference>
<comment type="catalytic activity">
    <reaction evidence="1">
        <text>Exonucleolytic cleavage in the 3'- to 5'-direction to yield nucleoside 5'-phosphates.</text>
        <dbReference type="EC" id="3.1.11.2"/>
    </reaction>
</comment>
<evidence type="ECO:0000313" key="12">
    <source>
        <dbReference type="Proteomes" id="UP001295444"/>
    </source>
</evidence>
<keyword evidence="9" id="KW-0234">DNA repair</keyword>
<sequence>MASADPPSGARRGGTGFTPAGLTFWSLNVRGLNIPEKRSSLMRRLWAARASVVFLQEMHFRQGDAPKLGDKRYSIGFYANHPEAKKAGVAILFTSTTQFHCTGLQADPQGRYLFIKGNIADTTYTFACLYCPNRRQHTFIGQTLAKLGRFREGLLVVAGDFNLPLDPRRDTSRGVSTIPTHCLRATLRSLHKLGVGDREHGTVRPRAHDSTYECPPFQTHGKAVAVK</sequence>
<evidence type="ECO:0000256" key="1">
    <source>
        <dbReference type="ARBA" id="ARBA00000493"/>
    </source>
</evidence>
<dbReference type="GO" id="GO:0003906">
    <property type="term" value="F:DNA-(apurinic or apyrimidinic site) endonuclease activity"/>
    <property type="evidence" value="ECO:0007669"/>
    <property type="project" value="TreeGrafter"/>
</dbReference>
<dbReference type="Gene3D" id="3.60.10.10">
    <property type="entry name" value="Endonuclease/exonuclease/phosphatase"/>
    <property type="match status" value="1"/>
</dbReference>
<feature type="domain" description="Endonuclease/exonuclease/phosphatase" evidence="10">
    <location>
        <begin position="26"/>
        <end position="168"/>
    </location>
</feature>
<dbReference type="Pfam" id="PF03372">
    <property type="entry name" value="Exo_endo_phos"/>
    <property type="match status" value="1"/>
</dbReference>
<reference evidence="11" key="1">
    <citation type="submission" date="2022-03" db="EMBL/GenBank/DDBJ databases">
        <authorList>
            <person name="Alioto T."/>
            <person name="Alioto T."/>
            <person name="Gomez Garrido J."/>
        </authorList>
    </citation>
    <scope>NUCLEOTIDE SEQUENCE</scope>
</reference>
<organism evidence="11 12">
    <name type="scientific">Pelobates cultripes</name>
    <name type="common">Western spadefoot toad</name>
    <dbReference type="NCBI Taxonomy" id="61616"/>
    <lineage>
        <taxon>Eukaryota</taxon>
        <taxon>Metazoa</taxon>
        <taxon>Chordata</taxon>
        <taxon>Craniata</taxon>
        <taxon>Vertebrata</taxon>
        <taxon>Euteleostomi</taxon>
        <taxon>Amphibia</taxon>
        <taxon>Batrachia</taxon>
        <taxon>Anura</taxon>
        <taxon>Pelobatoidea</taxon>
        <taxon>Pelobatidae</taxon>
        <taxon>Pelobates</taxon>
    </lineage>
</organism>
<evidence type="ECO:0000256" key="9">
    <source>
        <dbReference type="ARBA" id="ARBA00023204"/>
    </source>
</evidence>
<proteinExistence type="inferred from homology"/>
<dbReference type="PANTHER" id="PTHR22748">
    <property type="entry name" value="AP ENDONUCLEASE"/>
    <property type="match status" value="1"/>
</dbReference>
<comment type="similarity">
    <text evidence="3">Belongs to the DNA repair enzymes AP/ExoA family.</text>
</comment>
<evidence type="ECO:0000313" key="11">
    <source>
        <dbReference type="EMBL" id="CAH2312087.1"/>
    </source>
</evidence>
<dbReference type="GO" id="GO:0008311">
    <property type="term" value="F:double-stranded DNA 3'-5' DNA exonuclease activity"/>
    <property type="evidence" value="ECO:0007669"/>
    <property type="project" value="UniProtKB-EC"/>
</dbReference>
<dbReference type="EC" id="3.1.11.2" evidence="4"/>
<evidence type="ECO:0000259" key="10">
    <source>
        <dbReference type="Pfam" id="PF03372"/>
    </source>
</evidence>
<evidence type="ECO:0000256" key="6">
    <source>
        <dbReference type="ARBA" id="ARBA00022763"/>
    </source>
</evidence>
<name>A0AAD1T025_PELCU</name>
<comment type="cofactor">
    <cofactor evidence="2">
        <name>Mg(2+)</name>
        <dbReference type="ChEBI" id="CHEBI:18420"/>
    </cofactor>
</comment>
<dbReference type="GO" id="GO:0046872">
    <property type="term" value="F:metal ion binding"/>
    <property type="evidence" value="ECO:0007669"/>
    <property type="project" value="UniProtKB-KW"/>
</dbReference>
<keyword evidence="6" id="KW-0227">DNA damage</keyword>
<evidence type="ECO:0000256" key="8">
    <source>
        <dbReference type="ARBA" id="ARBA00022842"/>
    </source>
</evidence>
<evidence type="ECO:0000256" key="4">
    <source>
        <dbReference type="ARBA" id="ARBA00012115"/>
    </source>
</evidence>
<dbReference type="EMBL" id="OW240919">
    <property type="protein sequence ID" value="CAH2312087.1"/>
    <property type="molecule type" value="Genomic_DNA"/>
</dbReference>
<dbReference type="AlphaFoldDB" id="A0AAD1T025"/>
<evidence type="ECO:0000256" key="2">
    <source>
        <dbReference type="ARBA" id="ARBA00001946"/>
    </source>
</evidence>
<evidence type="ECO:0000256" key="7">
    <source>
        <dbReference type="ARBA" id="ARBA00022801"/>
    </source>
</evidence>
<keyword evidence="7" id="KW-0378">Hydrolase</keyword>
<keyword evidence="12" id="KW-1185">Reference proteome</keyword>
<dbReference type="InterPro" id="IPR005135">
    <property type="entry name" value="Endo/exonuclease/phosphatase"/>
</dbReference>
<evidence type="ECO:0000256" key="5">
    <source>
        <dbReference type="ARBA" id="ARBA00022723"/>
    </source>
</evidence>
<dbReference type="InterPro" id="IPR004808">
    <property type="entry name" value="AP_endonuc_1"/>
</dbReference>
<dbReference type="GO" id="GO:0008081">
    <property type="term" value="F:phosphoric diester hydrolase activity"/>
    <property type="evidence" value="ECO:0007669"/>
    <property type="project" value="TreeGrafter"/>
</dbReference>
<gene>
    <name evidence="11" type="ORF">PECUL_23A024931</name>
</gene>
<dbReference type="SUPFAM" id="SSF56219">
    <property type="entry name" value="DNase I-like"/>
    <property type="match status" value="1"/>
</dbReference>